<evidence type="ECO:0000259" key="7">
    <source>
        <dbReference type="Pfam" id="PF02687"/>
    </source>
</evidence>
<feature type="domain" description="MacB-like periplasmic core" evidence="8">
    <location>
        <begin position="29"/>
        <end position="239"/>
    </location>
</feature>
<feature type="transmembrane region" description="Helical" evidence="6">
    <location>
        <begin position="23"/>
        <end position="46"/>
    </location>
</feature>
<comment type="caution">
    <text evidence="10">The sequence shown here is derived from an EMBL/GenBank/DDBJ whole genome shotgun (WGS) entry which is preliminary data.</text>
</comment>
<dbReference type="EMBL" id="JAADZA010000014">
    <property type="protein sequence ID" value="NEV12315.1"/>
    <property type="molecule type" value="Genomic_DNA"/>
</dbReference>
<sequence>MSIQIRQIIVATRTALGSMKRRLAISLSMALSVSLVVIVLIGFLAMASGLEKALSGAGSPLVAVVLGGGTNQETGSDISADAIRNLKASADDIGVLRDSDGDLLASRELIIRVDGPAGRDERVRTFALRGMDGSGLSIRNGIALSQGRLFTPGAREIVVGAGIARDYPGFGLGAKVRLGTVDWTVVGHFTANGSAFESEIWGDIDAVRAAFDRQGDVQSLRLRLADPSSLAKLNAKLATITETPLTAVSEAGLYASQAGRMADLIRLFGWPIALLMAIGATAGALNTMMSSISDRTVEIATMRALGFSRLSAFLATWLEAALLAAAGAGVGVLASRLVIEGWRASTIGANDATLAFQLTVTPQVMLTGGMLGLSIGLLGGALPALAASRLPLIAALKARG</sequence>
<keyword evidence="2" id="KW-1003">Cell membrane</keyword>
<reference evidence="9 12" key="2">
    <citation type="submission" date="2020-08" db="EMBL/GenBank/DDBJ databases">
        <title>Genomic Encyclopedia of Type Strains, Phase IV (KMG-V): Genome sequencing to study the core and pangenomes of soil and plant-associated prokaryotes.</title>
        <authorList>
            <person name="Whitman W."/>
        </authorList>
    </citation>
    <scope>NUCLEOTIDE SEQUENCE [LARGE SCALE GENOMIC DNA]</scope>
    <source>
        <strain evidence="9 12">SEMIA 4059</strain>
    </source>
</reference>
<protein>
    <submittedName>
        <fullName evidence="9">ABC transport system permease protein</fullName>
    </submittedName>
    <submittedName>
        <fullName evidence="10">FtsX-like permease family protein</fullName>
    </submittedName>
</protein>
<gene>
    <name evidence="9" type="ORF">GGD45_001240</name>
    <name evidence="10" type="ORF">GXW80_15085</name>
</gene>
<name>A0A6P1CA49_RHITR</name>
<dbReference type="GO" id="GO:0022857">
    <property type="term" value="F:transmembrane transporter activity"/>
    <property type="evidence" value="ECO:0007669"/>
    <property type="project" value="TreeGrafter"/>
</dbReference>
<feature type="transmembrane region" description="Helical" evidence="6">
    <location>
        <begin position="310"/>
        <end position="334"/>
    </location>
</feature>
<dbReference type="PANTHER" id="PTHR30572">
    <property type="entry name" value="MEMBRANE COMPONENT OF TRANSPORTER-RELATED"/>
    <property type="match status" value="1"/>
</dbReference>
<evidence type="ECO:0000256" key="5">
    <source>
        <dbReference type="ARBA" id="ARBA00023136"/>
    </source>
</evidence>
<keyword evidence="12" id="KW-1185">Reference proteome</keyword>
<dbReference type="InterPro" id="IPR050250">
    <property type="entry name" value="Macrolide_Exporter_MacB"/>
</dbReference>
<dbReference type="EMBL" id="JACHBF010000003">
    <property type="protein sequence ID" value="MBB6490843.1"/>
    <property type="molecule type" value="Genomic_DNA"/>
</dbReference>
<feature type="transmembrane region" description="Helical" evidence="6">
    <location>
        <begin position="267"/>
        <end position="289"/>
    </location>
</feature>
<dbReference type="RefSeq" id="WP_015342538.1">
    <property type="nucleotide sequence ID" value="NZ_JAADZA010000014.1"/>
</dbReference>
<dbReference type="AlphaFoldDB" id="A0A6P1CA49"/>
<dbReference type="InterPro" id="IPR003838">
    <property type="entry name" value="ABC3_permease_C"/>
</dbReference>
<dbReference type="Proteomes" id="UP000471190">
    <property type="component" value="Unassembled WGS sequence"/>
</dbReference>
<evidence type="ECO:0000313" key="9">
    <source>
        <dbReference type="EMBL" id="MBB6490843.1"/>
    </source>
</evidence>
<evidence type="ECO:0000256" key="6">
    <source>
        <dbReference type="SAM" id="Phobius"/>
    </source>
</evidence>
<feature type="transmembrane region" description="Helical" evidence="6">
    <location>
        <begin position="364"/>
        <end position="387"/>
    </location>
</feature>
<dbReference type="GO" id="GO:0005886">
    <property type="term" value="C:plasma membrane"/>
    <property type="evidence" value="ECO:0007669"/>
    <property type="project" value="UniProtKB-SubCell"/>
</dbReference>
<accession>A0A6P1CA49</accession>
<organism evidence="10 11">
    <name type="scientific">Rhizobium tropici</name>
    <dbReference type="NCBI Taxonomy" id="398"/>
    <lineage>
        <taxon>Bacteria</taxon>
        <taxon>Pseudomonadati</taxon>
        <taxon>Pseudomonadota</taxon>
        <taxon>Alphaproteobacteria</taxon>
        <taxon>Hyphomicrobiales</taxon>
        <taxon>Rhizobiaceae</taxon>
        <taxon>Rhizobium/Agrobacterium group</taxon>
        <taxon>Rhizobium</taxon>
    </lineage>
</organism>
<comment type="subcellular location">
    <subcellularLocation>
        <location evidence="1">Cell membrane</location>
        <topology evidence="1">Multi-pass membrane protein</topology>
    </subcellularLocation>
</comment>
<proteinExistence type="predicted"/>
<evidence type="ECO:0000259" key="8">
    <source>
        <dbReference type="Pfam" id="PF12704"/>
    </source>
</evidence>
<evidence type="ECO:0000313" key="11">
    <source>
        <dbReference type="Proteomes" id="UP000471190"/>
    </source>
</evidence>
<evidence type="ECO:0000256" key="3">
    <source>
        <dbReference type="ARBA" id="ARBA00022692"/>
    </source>
</evidence>
<dbReference type="Pfam" id="PF02687">
    <property type="entry name" value="FtsX"/>
    <property type="match status" value="1"/>
</dbReference>
<keyword evidence="3 6" id="KW-0812">Transmembrane</keyword>
<dbReference type="Pfam" id="PF12704">
    <property type="entry name" value="MacB_PCD"/>
    <property type="match status" value="1"/>
</dbReference>
<evidence type="ECO:0000313" key="12">
    <source>
        <dbReference type="Proteomes" id="UP000526625"/>
    </source>
</evidence>
<evidence type="ECO:0000256" key="2">
    <source>
        <dbReference type="ARBA" id="ARBA00022475"/>
    </source>
</evidence>
<dbReference type="InterPro" id="IPR025857">
    <property type="entry name" value="MacB_PCD"/>
</dbReference>
<dbReference type="PANTHER" id="PTHR30572:SF15">
    <property type="entry name" value="ABC TRANSPORTER PERMEASE"/>
    <property type="match status" value="1"/>
</dbReference>
<reference evidence="10 11" key="1">
    <citation type="submission" date="2020-02" db="EMBL/GenBank/DDBJ databases">
        <title>Draft genome sequence of Rhizobium tropici.</title>
        <authorList>
            <person name="Khayi S."/>
            <person name="Jemo M."/>
        </authorList>
    </citation>
    <scope>NUCLEOTIDE SEQUENCE [LARGE SCALE GENOMIC DNA]</scope>
    <source>
        <strain evidence="10 11">A12</strain>
    </source>
</reference>
<dbReference type="Proteomes" id="UP000526625">
    <property type="component" value="Unassembled WGS sequence"/>
</dbReference>
<keyword evidence="4 6" id="KW-1133">Transmembrane helix</keyword>
<evidence type="ECO:0000313" key="10">
    <source>
        <dbReference type="EMBL" id="NEV12315.1"/>
    </source>
</evidence>
<evidence type="ECO:0000256" key="4">
    <source>
        <dbReference type="ARBA" id="ARBA00022989"/>
    </source>
</evidence>
<keyword evidence="5 6" id="KW-0472">Membrane</keyword>
<evidence type="ECO:0000256" key="1">
    <source>
        <dbReference type="ARBA" id="ARBA00004651"/>
    </source>
</evidence>
<feature type="domain" description="ABC3 transporter permease C-terminal" evidence="7">
    <location>
        <begin position="272"/>
        <end position="391"/>
    </location>
</feature>